<dbReference type="Gene3D" id="3.40.50.720">
    <property type="entry name" value="NAD(P)-binding Rossmann-like Domain"/>
    <property type="match status" value="1"/>
</dbReference>
<evidence type="ECO:0000313" key="15">
    <source>
        <dbReference type="Proteomes" id="UP000081671"/>
    </source>
</evidence>
<keyword evidence="15" id="KW-1185">Reference proteome</keyword>
<evidence type="ECO:0000256" key="12">
    <source>
        <dbReference type="RuleBase" id="RU000496"/>
    </source>
</evidence>
<evidence type="ECO:0000256" key="3">
    <source>
        <dbReference type="ARBA" id="ARBA00006054"/>
    </source>
</evidence>
<dbReference type="PROSITE" id="PS51257">
    <property type="entry name" value="PROKAR_LIPOPROTEIN"/>
    <property type="match status" value="1"/>
</dbReference>
<dbReference type="FunFam" id="3.40.50.720:FF:000029">
    <property type="entry name" value="L-lactate dehydrogenase A chain"/>
    <property type="match status" value="1"/>
</dbReference>
<feature type="active site" description="Proton acceptor" evidence="10">
    <location>
        <position position="193"/>
    </location>
</feature>
<comment type="function">
    <text evidence="7">Possible role in sperm motility.</text>
</comment>
<comment type="subunit">
    <text evidence="8">Homotetramer. Interacts with RABL2/RABL2A; binds preferentially to GTP-bound RABL2.</text>
</comment>
<feature type="binding site" evidence="11">
    <location>
        <position position="113"/>
    </location>
    <ligand>
        <name>NAD(+)</name>
        <dbReference type="ChEBI" id="CHEBI:57540"/>
    </ligand>
</feature>
<dbReference type="InterPro" id="IPR036291">
    <property type="entry name" value="NAD(P)-bd_dom_sf"/>
</dbReference>
<dbReference type="InterPro" id="IPR015955">
    <property type="entry name" value="Lactate_DH/Glyco_Ohase_4_C"/>
</dbReference>
<evidence type="ECO:0000256" key="11">
    <source>
        <dbReference type="PIRSR" id="PIRSR000102-3"/>
    </source>
</evidence>
<dbReference type="EC" id="1.1.1.27" evidence="12"/>
<feature type="domain" description="Lactate/malate dehydrogenase N-terminal" evidence="13">
    <location>
        <begin position="21"/>
        <end position="160"/>
    </location>
</feature>
<feature type="binding site" evidence="11">
    <location>
        <begin position="27"/>
        <end position="32"/>
    </location>
    <ligand>
        <name>NAD(+)</name>
        <dbReference type="ChEBI" id="CHEBI:57540"/>
    </ligand>
</feature>
<dbReference type="InterPro" id="IPR022383">
    <property type="entry name" value="Lactate/malate_DH_C"/>
</dbReference>
<dbReference type="GeneID" id="105988070"/>
<proteinExistence type="inferred from homology"/>
<dbReference type="Pfam" id="PF02866">
    <property type="entry name" value="Ldh_1_C"/>
    <property type="match status" value="1"/>
</dbReference>
<evidence type="ECO:0000256" key="2">
    <source>
        <dbReference type="ARBA" id="ARBA00004843"/>
    </source>
</evidence>
<comment type="subcellular location">
    <subcellularLocation>
        <location evidence="1">Cytoplasm</location>
    </subcellularLocation>
</comment>
<dbReference type="Gene3D" id="3.90.110.10">
    <property type="entry name" value="Lactate dehydrogenase/glycoside hydrolase, family 4, C-terminal"/>
    <property type="match status" value="1"/>
</dbReference>
<dbReference type="GO" id="GO:0006089">
    <property type="term" value="P:lactate metabolic process"/>
    <property type="evidence" value="ECO:0007669"/>
    <property type="project" value="UniProtKB-ARBA"/>
</dbReference>
<name>A0A1S3FEV5_DIPOR</name>
<evidence type="ECO:0000256" key="7">
    <source>
        <dbReference type="ARBA" id="ARBA00037359"/>
    </source>
</evidence>
<dbReference type="Pfam" id="PF00056">
    <property type="entry name" value="Ldh_1_N"/>
    <property type="match status" value="1"/>
</dbReference>
<evidence type="ECO:0000256" key="1">
    <source>
        <dbReference type="ARBA" id="ARBA00004496"/>
    </source>
</evidence>
<feature type="domain" description="Lactate/malate dehydrogenase C-terminal" evidence="14">
    <location>
        <begin position="164"/>
        <end position="275"/>
    </location>
</feature>
<dbReference type="PROSITE" id="PS00064">
    <property type="entry name" value="L_LDH"/>
    <property type="match status" value="1"/>
</dbReference>
<dbReference type="UniPathway" id="UPA00554">
    <property type="reaction ID" value="UER00611"/>
</dbReference>
<dbReference type="PANTHER" id="PTHR43128:SF5">
    <property type="entry name" value="L-LACTATE DEHYDROGENASE C CHAIN"/>
    <property type="match status" value="1"/>
</dbReference>
<keyword evidence="4" id="KW-0963">Cytoplasm</keyword>
<dbReference type="SUPFAM" id="SSF56327">
    <property type="entry name" value="LDH C-terminal domain-like"/>
    <property type="match status" value="1"/>
</dbReference>
<feature type="binding site" evidence="11">
    <location>
        <begin position="136"/>
        <end position="138"/>
    </location>
    <ligand>
        <name>NAD(+)</name>
        <dbReference type="ChEBI" id="CHEBI:57540"/>
    </ligand>
</feature>
<dbReference type="InterPro" id="IPR001557">
    <property type="entry name" value="L-lactate/malate_DH"/>
</dbReference>
<dbReference type="InterPro" id="IPR018177">
    <property type="entry name" value="L-lactate_DH_AS"/>
</dbReference>
<evidence type="ECO:0000256" key="10">
    <source>
        <dbReference type="PIRSR" id="PIRSR000102-1"/>
    </source>
</evidence>
<feature type="binding site" evidence="11">
    <location>
        <position position="52"/>
    </location>
    <ligand>
        <name>NAD(+)</name>
        <dbReference type="ChEBI" id="CHEBI:57540"/>
    </ligand>
</feature>
<evidence type="ECO:0000313" key="16">
    <source>
        <dbReference type="RefSeq" id="XP_012875016.1"/>
    </source>
</evidence>
<reference evidence="16" key="1">
    <citation type="submission" date="2025-08" db="UniProtKB">
        <authorList>
            <consortium name="RefSeq"/>
        </authorList>
    </citation>
    <scope>IDENTIFICATION</scope>
    <source>
        <tissue evidence="16">Kidney</tissue>
    </source>
</reference>
<organism evidence="15 16">
    <name type="scientific">Dipodomys ordii</name>
    <name type="common">Ord's kangaroo rat</name>
    <dbReference type="NCBI Taxonomy" id="10020"/>
    <lineage>
        <taxon>Eukaryota</taxon>
        <taxon>Metazoa</taxon>
        <taxon>Chordata</taxon>
        <taxon>Craniata</taxon>
        <taxon>Vertebrata</taxon>
        <taxon>Euteleostomi</taxon>
        <taxon>Mammalia</taxon>
        <taxon>Eutheria</taxon>
        <taxon>Euarchontoglires</taxon>
        <taxon>Glires</taxon>
        <taxon>Rodentia</taxon>
        <taxon>Castorimorpha</taxon>
        <taxon>Heteromyidae</taxon>
        <taxon>Dipodomyinae</taxon>
        <taxon>Dipodomys</taxon>
    </lineage>
</organism>
<evidence type="ECO:0000259" key="14">
    <source>
        <dbReference type="Pfam" id="PF02866"/>
    </source>
</evidence>
<dbReference type="RefSeq" id="XP_012875016.1">
    <property type="nucleotide sequence ID" value="XM_013019562.1"/>
</dbReference>
<dbReference type="Proteomes" id="UP000081671">
    <property type="component" value="Unplaced"/>
</dbReference>
<comment type="similarity">
    <text evidence="3">Belongs to the LDH/MDH superfamily. LDH family.</text>
</comment>
<protein>
    <recommendedName>
        <fullName evidence="12">L-lactate dehydrogenase</fullName>
        <ecNumber evidence="12">1.1.1.27</ecNumber>
    </recommendedName>
</protein>
<evidence type="ECO:0000256" key="6">
    <source>
        <dbReference type="ARBA" id="ARBA00023027"/>
    </source>
</evidence>
<dbReference type="AlphaFoldDB" id="A0A1S3FEV5"/>
<comment type="pathway">
    <text evidence="2 12">Fermentation; pyruvate fermentation to lactate; (S)-lactate from pyruvate: step 1/1.</text>
</comment>
<sequence>MTTIKEQLISKVAAEDNIPNCKITIVGAGSVGMACAICILMKELVDELALVDAEADKLRGETLDLLHGSIFLTTSKIVGGKDYSISKNSKLVIVTAGARQKEGESRLDLVQRNVAIMKSIIPNIIQHSPDCKIIIVTNPVDILTYVAWKISGLPVNCVFGSGCNLDSARFRYFIGEKLGIHPTSCHGWIVGEHGDSSVPLWSGVNVAGFPLKCLNPEIGSDSDKEQWKTVHKQVINSAYDILKLKGYTSWAVALSVTNLSETILKNLRRVHPVSTLVKLRL</sequence>
<evidence type="ECO:0000256" key="4">
    <source>
        <dbReference type="ARBA" id="ARBA00022490"/>
    </source>
</evidence>
<dbReference type="GO" id="GO:0004459">
    <property type="term" value="F:L-lactate dehydrogenase (NAD+) activity"/>
    <property type="evidence" value="ECO:0007669"/>
    <property type="project" value="UniProtKB-EC"/>
</dbReference>
<accession>A0A1S3FEV5</accession>
<keyword evidence="6 11" id="KW-0520">NAD</keyword>
<dbReference type="OrthoDB" id="5405561at2759"/>
<dbReference type="NCBIfam" id="TIGR01771">
    <property type="entry name" value="L-LDH-NAD"/>
    <property type="match status" value="1"/>
</dbReference>
<evidence type="ECO:0000256" key="8">
    <source>
        <dbReference type="ARBA" id="ARBA00038717"/>
    </source>
</evidence>
<dbReference type="InterPro" id="IPR011304">
    <property type="entry name" value="L-lactate_DH"/>
</dbReference>
<dbReference type="SUPFAM" id="SSF51735">
    <property type="entry name" value="NAD(P)-binding Rossmann-fold domains"/>
    <property type="match status" value="1"/>
</dbReference>
<dbReference type="CDD" id="cd05293">
    <property type="entry name" value="LDH_1"/>
    <property type="match status" value="1"/>
</dbReference>
<dbReference type="PANTHER" id="PTHR43128">
    <property type="entry name" value="L-2-HYDROXYCARBOXYLATE DEHYDROGENASE (NAD(P)(+))"/>
    <property type="match status" value="1"/>
</dbReference>
<dbReference type="GO" id="GO:0005737">
    <property type="term" value="C:cytoplasm"/>
    <property type="evidence" value="ECO:0007669"/>
    <property type="project" value="UniProtKB-SubCell"/>
</dbReference>
<evidence type="ECO:0000259" key="13">
    <source>
        <dbReference type="Pfam" id="PF00056"/>
    </source>
</evidence>
<keyword evidence="5 12" id="KW-0560">Oxidoreductase</keyword>
<comment type="catalytic activity">
    <reaction evidence="9 12">
        <text>(S)-lactate + NAD(+) = pyruvate + NADH + H(+)</text>
        <dbReference type="Rhea" id="RHEA:23444"/>
        <dbReference type="ChEBI" id="CHEBI:15361"/>
        <dbReference type="ChEBI" id="CHEBI:15378"/>
        <dbReference type="ChEBI" id="CHEBI:16651"/>
        <dbReference type="ChEBI" id="CHEBI:57540"/>
        <dbReference type="ChEBI" id="CHEBI:57945"/>
        <dbReference type="EC" id="1.1.1.27"/>
    </reaction>
</comment>
<gene>
    <name evidence="16" type="primary">LOC105988070</name>
</gene>
<evidence type="ECO:0000256" key="9">
    <source>
        <dbReference type="ARBA" id="ARBA00049258"/>
    </source>
</evidence>
<dbReference type="PRINTS" id="PR00086">
    <property type="entry name" value="LLDHDRGNASE"/>
</dbReference>
<dbReference type="PIRSF" id="PIRSF000102">
    <property type="entry name" value="Lac_mal_DH"/>
    <property type="match status" value="1"/>
</dbReference>
<dbReference type="InterPro" id="IPR001236">
    <property type="entry name" value="Lactate/malate_DH_N"/>
</dbReference>
<evidence type="ECO:0000256" key="5">
    <source>
        <dbReference type="ARBA" id="ARBA00023002"/>
    </source>
</evidence>